<reference evidence="2 3" key="1">
    <citation type="journal article" date="2016" name="Nat. Commun.">
        <title>Thousands of microbial genomes shed light on interconnected biogeochemical processes in an aquifer system.</title>
        <authorList>
            <person name="Anantharaman K."/>
            <person name="Brown C.T."/>
            <person name="Hug L.A."/>
            <person name="Sharon I."/>
            <person name="Castelle C.J."/>
            <person name="Probst A.J."/>
            <person name="Thomas B.C."/>
            <person name="Singh A."/>
            <person name="Wilkins M.J."/>
            <person name="Karaoz U."/>
            <person name="Brodie E.L."/>
            <person name="Williams K.H."/>
            <person name="Hubbard S.S."/>
            <person name="Banfield J.F."/>
        </authorList>
    </citation>
    <scope>NUCLEOTIDE SEQUENCE [LARGE SCALE GENOMIC DNA]</scope>
</reference>
<dbReference type="AlphaFoldDB" id="A0A1F5VXD1"/>
<dbReference type="PROSITE" id="PS50851">
    <property type="entry name" value="CHEW"/>
    <property type="match status" value="1"/>
</dbReference>
<dbReference type="GO" id="GO:0007165">
    <property type="term" value="P:signal transduction"/>
    <property type="evidence" value="ECO:0007669"/>
    <property type="project" value="InterPro"/>
</dbReference>
<accession>A0A1F5VXD1</accession>
<sequence length="148" mass="17534">MADGYYILMRHGEKYYTMEAVSVVEVVESDHLQKIPGSCEHLEGIMVHRGILLPVYVFERGERDSGSKAILYVIIMYMHERYIGIMCNEVKMFQVENARFISDKNLIKRYNYNDELIELLIDVDNKLYGLIEYNKIDRMLDENNIRRN</sequence>
<dbReference type="Proteomes" id="UP000178943">
    <property type="component" value="Unassembled WGS sequence"/>
</dbReference>
<gene>
    <name evidence="2" type="ORF">A2Y62_05715</name>
</gene>
<dbReference type="InterPro" id="IPR036061">
    <property type="entry name" value="CheW-like_dom_sf"/>
</dbReference>
<dbReference type="Gene3D" id="2.30.30.40">
    <property type="entry name" value="SH3 Domains"/>
    <property type="match status" value="1"/>
</dbReference>
<dbReference type="EMBL" id="MFGW01000022">
    <property type="protein sequence ID" value="OGF68102.1"/>
    <property type="molecule type" value="Genomic_DNA"/>
</dbReference>
<evidence type="ECO:0000259" key="1">
    <source>
        <dbReference type="PROSITE" id="PS50851"/>
    </source>
</evidence>
<dbReference type="Pfam" id="PF01584">
    <property type="entry name" value="CheW"/>
    <property type="match status" value="1"/>
</dbReference>
<dbReference type="SUPFAM" id="SSF50341">
    <property type="entry name" value="CheW-like"/>
    <property type="match status" value="1"/>
</dbReference>
<proteinExistence type="predicted"/>
<evidence type="ECO:0000313" key="2">
    <source>
        <dbReference type="EMBL" id="OGF68102.1"/>
    </source>
</evidence>
<organism evidence="2 3">
    <name type="scientific">Candidatus Fischerbacteria bacterium RBG_13_37_8</name>
    <dbReference type="NCBI Taxonomy" id="1817863"/>
    <lineage>
        <taxon>Bacteria</taxon>
        <taxon>Candidatus Fischeribacteriota</taxon>
    </lineage>
</organism>
<name>A0A1F5VXD1_9BACT</name>
<evidence type="ECO:0000313" key="3">
    <source>
        <dbReference type="Proteomes" id="UP000178943"/>
    </source>
</evidence>
<dbReference type="InterPro" id="IPR002545">
    <property type="entry name" value="CheW-lke_dom"/>
</dbReference>
<protein>
    <recommendedName>
        <fullName evidence="1">CheW-like domain-containing protein</fullName>
    </recommendedName>
</protein>
<comment type="caution">
    <text evidence="2">The sequence shown here is derived from an EMBL/GenBank/DDBJ whole genome shotgun (WGS) entry which is preliminary data.</text>
</comment>
<dbReference type="GO" id="GO:0006935">
    <property type="term" value="P:chemotaxis"/>
    <property type="evidence" value="ECO:0007669"/>
    <property type="project" value="InterPro"/>
</dbReference>
<dbReference type="Gene3D" id="2.40.50.180">
    <property type="entry name" value="CheA-289, Domain 4"/>
    <property type="match status" value="1"/>
</dbReference>
<feature type="domain" description="CheW-like" evidence="1">
    <location>
        <begin position="3"/>
        <end position="142"/>
    </location>
</feature>